<sequence>MTSPSYAAVRPGTDLGVHARALRRVHDAVLGGIRPPDAPRPLVGRSWQRVMELGLDPTRPNARDPLPRSLVEQRRRESGLSQVVDDIRSVLGSVADASRFIVVVTDAEATILWREGAPRVLMEADRLGFSEGACWTEEQVGTNAIGTALTEAAPVQLFSAEHFEEGQIPWYCTASPIHDPRTGDLLGIVDVSGPALTLHPALVALVETATRLAEAQLWRRHQERLDRLRRSAGPVLATTSGPLLVVDDHGWVAHHAGVSARDRIAVPAAQRTLAVPGLGLCVPERMGEGWLVRPSAGERTVTATLDLTGDEALLEVSSADGAWRTSLSRRHARLLADLHDAGREGLTAAALSRRTYGDDAHQVTVRAEVSRLRRVVGGLVTTGPYRISADVSLTVRR</sequence>
<feature type="region of interest" description="Disordered" evidence="1">
    <location>
        <begin position="55"/>
        <end position="75"/>
    </location>
</feature>
<dbReference type="RefSeq" id="WP_310298510.1">
    <property type="nucleotide sequence ID" value="NZ_BAAAPS010000002.1"/>
</dbReference>
<evidence type="ECO:0000256" key="1">
    <source>
        <dbReference type="SAM" id="MobiDB-lite"/>
    </source>
</evidence>
<reference evidence="3 4" key="1">
    <citation type="submission" date="2023-07" db="EMBL/GenBank/DDBJ databases">
        <title>Sequencing the genomes of 1000 actinobacteria strains.</title>
        <authorList>
            <person name="Klenk H.-P."/>
        </authorList>
    </citation>
    <scope>NUCLEOTIDE SEQUENCE [LARGE SCALE GENOMIC DNA]</scope>
    <source>
        <strain evidence="3 4">DSM 19426</strain>
    </source>
</reference>
<accession>A0ABU2BS34</accession>
<dbReference type="Gene3D" id="3.30.450.40">
    <property type="match status" value="1"/>
</dbReference>
<keyword evidence="4" id="KW-1185">Reference proteome</keyword>
<dbReference type="InterPro" id="IPR029016">
    <property type="entry name" value="GAF-like_dom_sf"/>
</dbReference>
<proteinExistence type="predicted"/>
<comment type="caution">
    <text evidence="3">The sequence shown here is derived from an EMBL/GenBank/DDBJ whole genome shotgun (WGS) entry which is preliminary data.</text>
</comment>
<protein>
    <recommendedName>
        <fullName evidence="2">GAF domain-containing protein</fullName>
    </recommendedName>
</protein>
<dbReference type="Pfam" id="PF01590">
    <property type="entry name" value="GAF"/>
    <property type="match status" value="1"/>
</dbReference>
<dbReference type="InterPro" id="IPR003018">
    <property type="entry name" value="GAF"/>
</dbReference>
<dbReference type="Proteomes" id="UP001183648">
    <property type="component" value="Unassembled WGS sequence"/>
</dbReference>
<gene>
    <name evidence="3" type="ORF">J2S63_000629</name>
</gene>
<feature type="compositionally biased region" description="Basic and acidic residues" evidence="1">
    <location>
        <begin position="61"/>
        <end position="75"/>
    </location>
</feature>
<dbReference type="EMBL" id="JAVDYG010000001">
    <property type="protein sequence ID" value="MDR7361076.1"/>
    <property type="molecule type" value="Genomic_DNA"/>
</dbReference>
<feature type="domain" description="GAF" evidence="2">
    <location>
        <begin position="81"/>
        <end position="216"/>
    </location>
</feature>
<organism evidence="3 4">
    <name type="scientific">Nocardioides marmoribigeumensis</name>
    <dbReference type="NCBI Taxonomy" id="433649"/>
    <lineage>
        <taxon>Bacteria</taxon>
        <taxon>Bacillati</taxon>
        <taxon>Actinomycetota</taxon>
        <taxon>Actinomycetes</taxon>
        <taxon>Propionibacteriales</taxon>
        <taxon>Nocardioidaceae</taxon>
        <taxon>Nocardioides</taxon>
    </lineage>
</organism>
<evidence type="ECO:0000313" key="3">
    <source>
        <dbReference type="EMBL" id="MDR7361076.1"/>
    </source>
</evidence>
<evidence type="ECO:0000259" key="2">
    <source>
        <dbReference type="Pfam" id="PF01590"/>
    </source>
</evidence>
<name>A0ABU2BS34_9ACTN</name>
<evidence type="ECO:0000313" key="4">
    <source>
        <dbReference type="Proteomes" id="UP001183648"/>
    </source>
</evidence>